<name>A0A4R8WQ90_9MICO</name>
<reference evidence="4 5" key="1">
    <citation type="submission" date="2019-03" db="EMBL/GenBank/DDBJ databases">
        <title>Genomics of glacier-inhabiting Cryobacterium strains.</title>
        <authorList>
            <person name="Liu Q."/>
            <person name="Xin Y.-H."/>
        </authorList>
    </citation>
    <scope>NUCLEOTIDE SEQUENCE [LARGE SCALE GENOMIC DNA]</scope>
    <source>
        <strain evidence="4 5">MDT1-3</strain>
    </source>
</reference>
<evidence type="ECO:0000256" key="1">
    <source>
        <dbReference type="ARBA" id="ARBA00022729"/>
    </source>
</evidence>
<evidence type="ECO:0000259" key="3">
    <source>
        <dbReference type="Pfam" id="PF01551"/>
    </source>
</evidence>
<organism evidence="4 5">
    <name type="scientific">Cryobacterium algoritolerans</name>
    <dbReference type="NCBI Taxonomy" id="1259184"/>
    <lineage>
        <taxon>Bacteria</taxon>
        <taxon>Bacillati</taxon>
        <taxon>Actinomycetota</taxon>
        <taxon>Actinomycetes</taxon>
        <taxon>Micrococcales</taxon>
        <taxon>Microbacteriaceae</taxon>
        <taxon>Cryobacterium</taxon>
    </lineage>
</organism>
<evidence type="ECO:0000256" key="2">
    <source>
        <dbReference type="SAM" id="Phobius"/>
    </source>
</evidence>
<protein>
    <submittedName>
        <fullName evidence="4">M23 family metallopeptidase</fullName>
    </submittedName>
</protein>
<dbReference type="RefSeq" id="WP_134567658.1">
    <property type="nucleotide sequence ID" value="NZ_SOFP01000048.1"/>
</dbReference>
<keyword evidence="1" id="KW-0732">Signal</keyword>
<dbReference type="GO" id="GO:0004222">
    <property type="term" value="F:metalloendopeptidase activity"/>
    <property type="evidence" value="ECO:0007669"/>
    <property type="project" value="TreeGrafter"/>
</dbReference>
<dbReference type="Pfam" id="PF01551">
    <property type="entry name" value="Peptidase_M23"/>
    <property type="match status" value="1"/>
</dbReference>
<dbReference type="CDD" id="cd12797">
    <property type="entry name" value="M23_peptidase"/>
    <property type="match status" value="1"/>
</dbReference>
<dbReference type="InterPro" id="IPR050570">
    <property type="entry name" value="Cell_wall_metabolism_enzyme"/>
</dbReference>
<accession>A0A4R8WQ90</accession>
<dbReference type="PANTHER" id="PTHR21666:SF289">
    <property type="entry name" value="L-ALA--D-GLU ENDOPEPTIDASE"/>
    <property type="match status" value="1"/>
</dbReference>
<dbReference type="SUPFAM" id="SSF51261">
    <property type="entry name" value="Duplicated hybrid motif"/>
    <property type="match status" value="1"/>
</dbReference>
<keyword evidence="2" id="KW-1133">Transmembrane helix</keyword>
<keyword evidence="2" id="KW-0472">Membrane</keyword>
<keyword evidence="5" id="KW-1185">Reference proteome</keyword>
<dbReference type="EMBL" id="SOFP01000048">
    <property type="protein sequence ID" value="TFC14338.1"/>
    <property type="molecule type" value="Genomic_DNA"/>
</dbReference>
<sequence>MAAPAAVAAVKAIGPKRIIQLALMLVLVLAVSLGTMLSLPVVFAIAVSSGTAAPVVPASTSPVADGAWTLPVTGYTVTDDFGPRAAPCAYCSTVHWGSDMASGCDEPVSAASSGRIAKVGEEGSYGFRIVIDHAGGIQTLYAHLALGSATVAPGDPVQAGTVIAREGTTGQSTGCHLHFETRLNGERVNPDPFLQARGITL</sequence>
<feature type="transmembrane region" description="Helical" evidence="2">
    <location>
        <begin position="21"/>
        <end position="47"/>
    </location>
</feature>
<dbReference type="PANTHER" id="PTHR21666">
    <property type="entry name" value="PEPTIDASE-RELATED"/>
    <property type="match status" value="1"/>
</dbReference>
<dbReference type="InterPro" id="IPR011055">
    <property type="entry name" value="Dup_hybrid_motif"/>
</dbReference>
<comment type="caution">
    <text evidence="4">The sequence shown here is derived from an EMBL/GenBank/DDBJ whole genome shotgun (WGS) entry which is preliminary data.</text>
</comment>
<feature type="domain" description="M23ase beta-sheet core" evidence="3">
    <location>
        <begin position="94"/>
        <end position="190"/>
    </location>
</feature>
<dbReference type="Proteomes" id="UP000298412">
    <property type="component" value="Unassembled WGS sequence"/>
</dbReference>
<dbReference type="InterPro" id="IPR016047">
    <property type="entry name" value="M23ase_b-sheet_dom"/>
</dbReference>
<dbReference type="Gene3D" id="2.70.70.10">
    <property type="entry name" value="Glucose Permease (Domain IIA)"/>
    <property type="match status" value="1"/>
</dbReference>
<dbReference type="OrthoDB" id="1099523at2"/>
<proteinExistence type="predicted"/>
<dbReference type="AlphaFoldDB" id="A0A4R8WQ90"/>
<gene>
    <name evidence="4" type="ORF">E3O19_11235</name>
</gene>
<evidence type="ECO:0000313" key="4">
    <source>
        <dbReference type="EMBL" id="TFC14338.1"/>
    </source>
</evidence>
<evidence type="ECO:0000313" key="5">
    <source>
        <dbReference type="Proteomes" id="UP000298412"/>
    </source>
</evidence>
<keyword evidence="2" id="KW-0812">Transmembrane</keyword>